<dbReference type="SUPFAM" id="SSF109604">
    <property type="entry name" value="HD-domain/PDEase-like"/>
    <property type="match status" value="1"/>
</dbReference>
<evidence type="ECO:0000259" key="1">
    <source>
        <dbReference type="PROSITE" id="PS51833"/>
    </source>
</evidence>
<protein>
    <submittedName>
        <fullName evidence="2">C-di-GMP-related signal transduction protein, contains EAL and HDOD domains</fullName>
    </submittedName>
</protein>
<dbReference type="AlphaFoldDB" id="A0A1N6DGN5"/>
<dbReference type="InterPro" id="IPR052340">
    <property type="entry name" value="RNase_Y/CdgJ"/>
</dbReference>
<dbReference type="OrthoDB" id="9804751at2"/>
<dbReference type="PANTHER" id="PTHR33525:SF4">
    <property type="entry name" value="CYCLIC DI-GMP PHOSPHODIESTERASE CDGJ"/>
    <property type="match status" value="1"/>
</dbReference>
<reference evidence="3" key="1">
    <citation type="submission" date="2016-11" db="EMBL/GenBank/DDBJ databases">
        <authorList>
            <person name="Varghese N."/>
            <person name="Submissions S."/>
        </authorList>
    </citation>
    <scope>NUCLEOTIDE SEQUENCE [LARGE SCALE GENOMIC DNA]</scope>
    <source>
        <strain evidence="3">DSM 17737</strain>
    </source>
</reference>
<evidence type="ECO:0000313" key="2">
    <source>
        <dbReference type="EMBL" id="SIN69940.1"/>
    </source>
</evidence>
<sequence length="407" mass="46713">MAVKVHDTFYFVRQPIFSPQLKVKAYQLIFRANHLDLSEDEGSLDEDNLRAFLELVAEMDWEKVANQAPLFIELPPRLVQDAVLEKIPLLSSGVIVATDWRAIHKPYWQDIEQLVTIYHFLLGVTQYDFSSPLPFDESKIRYVRADLPAGGPNTITSMFPGVRDRAHWIAGNVKTHEQFVFCRYHGFKFFTGPFYLKPKLKEEKPLQPSQVRVLQVLRKLEDPKLNLNELTYLLQQDVSMSEQVVRMANRFLHEGEGYLYSILDAVRRLGMERLKLWVQTYLMTDLSDDLPELARTALIRAQFCACMGEIVQGDRDMFYTAGLFSLLDVILDRPLHEIVRELKLQKALQLALLEHAGHAGAALHIIESLEKGEVNFALPPGVSPVQVRTCYTEALHYADEIMRASEL</sequence>
<proteinExistence type="predicted"/>
<accession>A0A1N6DGN5</accession>
<dbReference type="SUPFAM" id="SSF141868">
    <property type="entry name" value="EAL domain-like"/>
    <property type="match status" value="1"/>
</dbReference>
<dbReference type="Proteomes" id="UP000198461">
    <property type="component" value="Unassembled WGS sequence"/>
</dbReference>
<dbReference type="RefSeq" id="WP_074200475.1">
    <property type="nucleotide sequence ID" value="NZ_FSRE01000001.1"/>
</dbReference>
<dbReference type="InterPro" id="IPR013976">
    <property type="entry name" value="HDOD"/>
</dbReference>
<feature type="domain" description="HDOD" evidence="1">
    <location>
        <begin position="206"/>
        <end position="390"/>
    </location>
</feature>
<dbReference type="EMBL" id="FSRE01000001">
    <property type="protein sequence ID" value="SIN69940.1"/>
    <property type="molecule type" value="Genomic_DNA"/>
</dbReference>
<dbReference type="Pfam" id="PF08668">
    <property type="entry name" value="HDOD"/>
    <property type="match status" value="1"/>
</dbReference>
<keyword evidence="3" id="KW-1185">Reference proteome</keyword>
<dbReference type="PROSITE" id="PS51833">
    <property type="entry name" value="HDOD"/>
    <property type="match status" value="1"/>
</dbReference>
<organism evidence="2 3">
    <name type="scientific">Sulfurivirga caldicuralii</name>
    <dbReference type="NCBI Taxonomy" id="364032"/>
    <lineage>
        <taxon>Bacteria</taxon>
        <taxon>Pseudomonadati</taxon>
        <taxon>Pseudomonadota</taxon>
        <taxon>Gammaproteobacteria</taxon>
        <taxon>Thiotrichales</taxon>
        <taxon>Piscirickettsiaceae</taxon>
        <taxon>Sulfurivirga</taxon>
    </lineage>
</organism>
<name>A0A1N6DGN5_9GAMM</name>
<dbReference type="InterPro" id="IPR035919">
    <property type="entry name" value="EAL_sf"/>
</dbReference>
<gene>
    <name evidence="2" type="ORF">SAMN05443662_0131</name>
</gene>
<dbReference type="Gene3D" id="1.10.3210.10">
    <property type="entry name" value="Hypothetical protein af1432"/>
    <property type="match status" value="1"/>
</dbReference>
<dbReference type="PANTHER" id="PTHR33525">
    <property type="match status" value="1"/>
</dbReference>
<dbReference type="STRING" id="364032.SAMN05443662_0131"/>
<evidence type="ECO:0000313" key="3">
    <source>
        <dbReference type="Proteomes" id="UP000198461"/>
    </source>
</evidence>